<feature type="region of interest" description="Disordered" evidence="3">
    <location>
        <begin position="397"/>
        <end position="478"/>
    </location>
</feature>
<reference evidence="5 6" key="1">
    <citation type="journal article" date="2012" name="Eukaryot. Cell">
        <title>Draft genome sequence of Wickerhamomyces ciferrii NRRL Y-1031 F-60-10.</title>
        <authorList>
            <person name="Schneider J."/>
            <person name="Andrea H."/>
            <person name="Blom J."/>
            <person name="Jaenicke S."/>
            <person name="Ruckert C."/>
            <person name="Schorsch C."/>
            <person name="Szczepanowski R."/>
            <person name="Farwick M."/>
            <person name="Goesmann A."/>
            <person name="Puhler A."/>
            <person name="Schaffer S."/>
            <person name="Tauch A."/>
            <person name="Kohler T."/>
            <person name="Brinkrolf K."/>
        </authorList>
    </citation>
    <scope>NUCLEOTIDE SEQUENCE [LARGE SCALE GENOMIC DNA]</scope>
    <source>
        <strain evidence="6">ATCC 14091 / BCRC 22168 / CBS 111 / JCM 3599 / NBRC 0793 / NRRL Y-1031 F-60-10</strain>
    </source>
</reference>
<dbReference type="PANTHER" id="PTHR12585:SF69">
    <property type="entry name" value="FI11703P"/>
    <property type="match status" value="1"/>
</dbReference>
<evidence type="ECO:0000256" key="1">
    <source>
        <dbReference type="ARBA" id="ARBA00004123"/>
    </source>
</evidence>
<keyword evidence="6" id="KW-1185">Reference proteome</keyword>
<dbReference type="InterPro" id="IPR006910">
    <property type="entry name" value="Rad21_Rec8_N"/>
</dbReference>
<name>K0KPY0_WICCF</name>
<evidence type="ECO:0000256" key="2">
    <source>
        <dbReference type="ARBA" id="ARBA00023242"/>
    </source>
</evidence>
<keyword evidence="2" id="KW-0539">Nucleus</keyword>
<dbReference type="GO" id="GO:0007062">
    <property type="term" value="P:sister chromatid cohesion"/>
    <property type="evidence" value="ECO:0007669"/>
    <property type="project" value="InterPro"/>
</dbReference>
<dbReference type="EMBL" id="CAIF01000080">
    <property type="protein sequence ID" value="CCH43489.1"/>
    <property type="molecule type" value="Genomic_DNA"/>
</dbReference>
<dbReference type="GO" id="GO:0003682">
    <property type="term" value="F:chromatin binding"/>
    <property type="evidence" value="ECO:0007669"/>
    <property type="project" value="TreeGrafter"/>
</dbReference>
<feature type="compositionally biased region" description="Polar residues" evidence="3">
    <location>
        <begin position="398"/>
        <end position="408"/>
    </location>
</feature>
<dbReference type="Proteomes" id="UP000009328">
    <property type="component" value="Unassembled WGS sequence"/>
</dbReference>
<evidence type="ECO:0000313" key="6">
    <source>
        <dbReference type="Proteomes" id="UP000009328"/>
    </source>
</evidence>
<protein>
    <submittedName>
        <fullName evidence="5">Double-strand-break repair protein</fullName>
    </submittedName>
</protein>
<comment type="subcellular location">
    <subcellularLocation>
        <location evidence="1">Nucleus</location>
    </subcellularLocation>
</comment>
<comment type="caution">
    <text evidence="5">The sequence shown here is derived from an EMBL/GenBank/DDBJ whole genome shotgun (WGS) entry which is preliminary data.</text>
</comment>
<dbReference type="PANTHER" id="PTHR12585">
    <property type="entry name" value="SCC1 / RAD21 FAMILY MEMBER"/>
    <property type="match status" value="1"/>
</dbReference>
<dbReference type="GO" id="GO:1990414">
    <property type="term" value="P:replication-born double-strand break repair via sister chromatid exchange"/>
    <property type="evidence" value="ECO:0007669"/>
    <property type="project" value="TreeGrafter"/>
</dbReference>
<sequence>MFVNQDLLLAEHSGVATVWLLSTLGNKTSYKKISKREIQSVSIPQTCDVIKNPPNPMALRLTSNLLYGVALIYKQKTDYLNNDASLIKTKIQRDLFSQNNSNNNVSMKEPRYIILPTDLNRSNQGGNGNNQVLLNDDPLFNIQGDLLPNLEELDFIDGIKTTQVVNSNQQKNEIRKDDLENNTVSVILSNITNSTDEEQLFTRNVNQDDLLDTQNPEFAFDEEGMLLDLHGDTTTGTGAGAGGAIPDSDLIPVNDDIDLGFDFDFGGAGGEEPLQGGLITPNNEVVPNRTESTPLDQILEEVDQVGQLESHPEEQQQMRVPKIRKKRKAKGTMASIIIDEHVSLQTADLRGFRDNYVEIMKSQTKSKKPKLELPNINEILSGMCYLPDFAKRNIGGVMSTSQRSNNQDFIRRGRSPTRQRREEGEDDDFVDGLMRNARRSSESIEVARRNNSGSRRRDSRDSLSSFNLPVLQQGGNQSIVGSGGDTTENFDLDFDFDFGGAGGDIDEFNKVYPNSEPGSATRKRSSSITRFPIVQEGEEDEYHHQGPIINPSQIDKKTLKFLSFIETRFDEDEVNDMNFEKLMQFETNKSLVVKSFYEILQLTTLNTIKIHKRPTSNKFKLQTSKDFAITLL</sequence>
<dbReference type="InterPro" id="IPR039781">
    <property type="entry name" value="Rad21/Rec8-like"/>
</dbReference>
<evidence type="ECO:0000259" key="4">
    <source>
        <dbReference type="Pfam" id="PF04825"/>
    </source>
</evidence>
<feature type="domain" description="Rad21/Rec8-like protein N-terminal" evidence="4">
    <location>
        <begin position="1"/>
        <end position="107"/>
    </location>
</feature>
<dbReference type="Pfam" id="PF04825">
    <property type="entry name" value="Rad21_Rec8_N"/>
    <property type="match status" value="1"/>
</dbReference>
<organism evidence="5 6">
    <name type="scientific">Wickerhamomyces ciferrii (strain ATCC 14091 / BCRC 22168 / CBS 111 / JCM 3599 / NBRC 0793 / NRRL Y-1031 F-60-10)</name>
    <name type="common">Yeast</name>
    <name type="synonym">Pichia ciferrii</name>
    <dbReference type="NCBI Taxonomy" id="1206466"/>
    <lineage>
        <taxon>Eukaryota</taxon>
        <taxon>Fungi</taxon>
        <taxon>Dikarya</taxon>
        <taxon>Ascomycota</taxon>
        <taxon>Saccharomycotina</taxon>
        <taxon>Saccharomycetes</taxon>
        <taxon>Phaffomycetales</taxon>
        <taxon>Wickerhamomycetaceae</taxon>
        <taxon>Wickerhamomyces</taxon>
    </lineage>
</organism>
<dbReference type="STRING" id="1206466.K0KPY0"/>
<proteinExistence type="predicted"/>
<evidence type="ECO:0000313" key="5">
    <source>
        <dbReference type="EMBL" id="CCH43489.1"/>
    </source>
</evidence>
<gene>
    <name evidence="5" type="primary">RAD21</name>
    <name evidence="5" type="ORF">BN7_3039</name>
</gene>
<evidence type="ECO:0000256" key="3">
    <source>
        <dbReference type="SAM" id="MobiDB-lite"/>
    </source>
</evidence>
<dbReference type="AlphaFoldDB" id="K0KPY0"/>
<dbReference type="HOGENOM" id="CLU_399675_0_0_1"/>
<dbReference type="eggNOG" id="KOG1213">
    <property type="taxonomic scope" value="Eukaryota"/>
</dbReference>
<dbReference type="GO" id="GO:0005634">
    <property type="term" value="C:nucleus"/>
    <property type="evidence" value="ECO:0007669"/>
    <property type="project" value="UniProtKB-SubCell"/>
</dbReference>
<dbReference type="InParanoid" id="K0KPY0"/>
<accession>K0KPY0</accession>
<feature type="compositionally biased region" description="Basic and acidic residues" evidence="3">
    <location>
        <begin position="439"/>
        <end position="448"/>
    </location>
</feature>
<dbReference type="GO" id="GO:0008278">
    <property type="term" value="C:cohesin complex"/>
    <property type="evidence" value="ECO:0007669"/>
    <property type="project" value="InterPro"/>
</dbReference>